<evidence type="ECO:0000313" key="10">
    <source>
        <dbReference type="EnsemblMetazoa" id="MESCA006033-PA"/>
    </source>
</evidence>
<dbReference type="HOGENOM" id="CLU_541096_0_0_1"/>
<keyword evidence="7" id="KW-0325">Glycoprotein</keyword>
<evidence type="ECO:0000256" key="4">
    <source>
        <dbReference type="ARBA" id="ARBA00022989"/>
    </source>
</evidence>
<dbReference type="InterPro" id="IPR001638">
    <property type="entry name" value="Solute-binding_3/MltF_N"/>
</dbReference>
<keyword evidence="4 8" id="KW-1133">Transmembrane helix</keyword>
<proteinExistence type="predicted"/>
<keyword evidence="6" id="KW-0675">Receptor</keyword>
<feature type="transmembrane region" description="Helical" evidence="8">
    <location>
        <begin position="474"/>
        <end position="494"/>
    </location>
</feature>
<dbReference type="InterPro" id="IPR052192">
    <property type="entry name" value="Insect_Ionotropic_Sensory_Rcpt"/>
</dbReference>
<name>T1GQW7_MEGSC</name>
<protein>
    <recommendedName>
        <fullName evidence="9">Solute-binding protein family 3/N-terminal domain-containing protein</fullName>
    </recommendedName>
</protein>
<evidence type="ECO:0000256" key="1">
    <source>
        <dbReference type="ARBA" id="ARBA00004651"/>
    </source>
</evidence>
<sequence>MYDNWRSFSNWNPSAQFIIFLTQIEESQDEMDETITEILIFFSNLNIFNVNVIARNEDNEDEVLSKSMFPYDAWNHCGKRVISIELLDSCVLEDGDVFVDEQVKGKFQDKFPNNLQSCPLKVYARIFEPYTFYNSSTKKFYEGIDFQIIQTLSESLNFSTEFILQNKTLFHILQELMENDVELVVGGIDEDPNLAQYISATRPYFQDELTWCVRKVDFDYDWLSFVYSFRASTWFLIAAVSINVMTFLYLYERYFEKKKSSFLKIYFMIFGVLFNQNMGRTVGFCENRHYVVFWIRSDNFQYFQGFLFGKLTLPRSPHQISTVSELREKEMKISGSVSIINHLNKDGKDYEYIRKMFDVCYNEEECVSEAASNPEKAVAISRLHTFYNPRIPRNNLFCFPREQNIHSFLSTILTSKNHHLLRKFNPIIQKLIESGHILQWAKNLDFQRKIGDIKKRMQEKKVYKLSLEQVKGPFIYIFIVFGIAFVVFILEKWVNIYFPLEISF</sequence>
<evidence type="ECO:0000256" key="8">
    <source>
        <dbReference type="SAM" id="Phobius"/>
    </source>
</evidence>
<dbReference type="PANTHER" id="PTHR42643">
    <property type="entry name" value="IONOTROPIC RECEPTOR 20A-RELATED"/>
    <property type="match status" value="1"/>
</dbReference>
<keyword evidence="11" id="KW-1185">Reference proteome</keyword>
<dbReference type="EMBL" id="CAQQ02097670">
    <property type="status" value="NOT_ANNOTATED_CDS"/>
    <property type="molecule type" value="Genomic_DNA"/>
</dbReference>
<accession>T1GQW7</accession>
<feature type="domain" description="Solute-binding protein family 3/N-terminal" evidence="9">
    <location>
        <begin position="127"/>
        <end position="438"/>
    </location>
</feature>
<dbReference type="Proteomes" id="UP000015102">
    <property type="component" value="Unassembled WGS sequence"/>
</dbReference>
<reference evidence="10" key="2">
    <citation type="submission" date="2015-06" db="UniProtKB">
        <authorList>
            <consortium name="EnsemblMetazoa"/>
        </authorList>
    </citation>
    <scope>IDENTIFICATION</scope>
</reference>
<reference evidence="11" key="1">
    <citation type="submission" date="2013-02" db="EMBL/GenBank/DDBJ databases">
        <authorList>
            <person name="Hughes D."/>
        </authorList>
    </citation>
    <scope>NUCLEOTIDE SEQUENCE</scope>
    <source>
        <strain>Durham</strain>
        <strain evidence="11">NC isolate 2 -- Noor lab</strain>
    </source>
</reference>
<dbReference type="AlphaFoldDB" id="T1GQW7"/>
<organism evidence="10 11">
    <name type="scientific">Megaselia scalaris</name>
    <name type="common">Humpbacked fly</name>
    <name type="synonym">Phora scalaris</name>
    <dbReference type="NCBI Taxonomy" id="36166"/>
    <lineage>
        <taxon>Eukaryota</taxon>
        <taxon>Metazoa</taxon>
        <taxon>Ecdysozoa</taxon>
        <taxon>Arthropoda</taxon>
        <taxon>Hexapoda</taxon>
        <taxon>Insecta</taxon>
        <taxon>Pterygota</taxon>
        <taxon>Neoptera</taxon>
        <taxon>Endopterygota</taxon>
        <taxon>Diptera</taxon>
        <taxon>Brachycera</taxon>
        <taxon>Muscomorpha</taxon>
        <taxon>Platypezoidea</taxon>
        <taxon>Phoridae</taxon>
        <taxon>Megaseliini</taxon>
        <taxon>Megaselia</taxon>
    </lineage>
</organism>
<dbReference type="OMA" id="VMTHIVE"/>
<evidence type="ECO:0000256" key="3">
    <source>
        <dbReference type="ARBA" id="ARBA00022692"/>
    </source>
</evidence>
<dbReference type="EnsemblMetazoa" id="MESCA006033-RA">
    <property type="protein sequence ID" value="MESCA006033-PA"/>
    <property type="gene ID" value="MESCA006033"/>
</dbReference>
<dbReference type="Pfam" id="PF00497">
    <property type="entry name" value="SBP_bac_3"/>
    <property type="match status" value="1"/>
</dbReference>
<evidence type="ECO:0000313" key="11">
    <source>
        <dbReference type="Proteomes" id="UP000015102"/>
    </source>
</evidence>
<feature type="transmembrane region" description="Helical" evidence="8">
    <location>
        <begin position="233"/>
        <end position="251"/>
    </location>
</feature>
<dbReference type="PANTHER" id="PTHR42643:SF30">
    <property type="entry name" value="IONOTROPIC RECEPTOR 40A-RELATED"/>
    <property type="match status" value="1"/>
</dbReference>
<evidence type="ECO:0000259" key="9">
    <source>
        <dbReference type="Pfam" id="PF00497"/>
    </source>
</evidence>
<keyword evidence="2" id="KW-1003">Cell membrane</keyword>
<dbReference type="Gene3D" id="3.40.190.10">
    <property type="entry name" value="Periplasmic binding protein-like II"/>
    <property type="match status" value="1"/>
</dbReference>
<dbReference type="STRING" id="36166.T1GQW7"/>
<comment type="subcellular location">
    <subcellularLocation>
        <location evidence="1">Cell membrane</location>
        <topology evidence="1">Multi-pass membrane protein</topology>
    </subcellularLocation>
</comment>
<evidence type="ECO:0000256" key="2">
    <source>
        <dbReference type="ARBA" id="ARBA00022475"/>
    </source>
</evidence>
<evidence type="ECO:0000256" key="5">
    <source>
        <dbReference type="ARBA" id="ARBA00023136"/>
    </source>
</evidence>
<keyword evidence="3 8" id="KW-0812">Transmembrane</keyword>
<keyword evidence="5 8" id="KW-0472">Membrane</keyword>
<evidence type="ECO:0000256" key="6">
    <source>
        <dbReference type="ARBA" id="ARBA00023170"/>
    </source>
</evidence>
<dbReference type="SUPFAM" id="SSF53850">
    <property type="entry name" value="Periplasmic binding protein-like II"/>
    <property type="match status" value="1"/>
</dbReference>
<dbReference type="GO" id="GO:0005886">
    <property type="term" value="C:plasma membrane"/>
    <property type="evidence" value="ECO:0007669"/>
    <property type="project" value="UniProtKB-SubCell"/>
</dbReference>
<evidence type="ECO:0000256" key="7">
    <source>
        <dbReference type="ARBA" id="ARBA00023180"/>
    </source>
</evidence>